<evidence type="ECO:0000256" key="1">
    <source>
        <dbReference type="SAM" id="MobiDB-lite"/>
    </source>
</evidence>
<keyword evidence="2" id="KW-1133">Transmembrane helix</keyword>
<feature type="region of interest" description="Disordered" evidence="1">
    <location>
        <begin position="633"/>
        <end position="668"/>
    </location>
</feature>
<dbReference type="AlphaFoldDB" id="A0A366D3U3"/>
<dbReference type="SUPFAM" id="SSF103088">
    <property type="entry name" value="OmpA-like"/>
    <property type="match status" value="1"/>
</dbReference>
<dbReference type="RefSeq" id="WP_113873929.1">
    <property type="nucleotide sequence ID" value="NZ_QNRF01000003.1"/>
</dbReference>
<proteinExistence type="predicted"/>
<feature type="compositionally biased region" description="Low complexity" evidence="1">
    <location>
        <begin position="656"/>
        <end position="668"/>
    </location>
</feature>
<dbReference type="InterPro" id="IPR036737">
    <property type="entry name" value="OmpA-like_sf"/>
</dbReference>
<evidence type="ECO:0000313" key="4">
    <source>
        <dbReference type="Proteomes" id="UP000252086"/>
    </source>
</evidence>
<dbReference type="OrthoDB" id="6114420at2"/>
<evidence type="ECO:0000313" key="3">
    <source>
        <dbReference type="EMBL" id="RBO83948.1"/>
    </source>
</evidence>
<comment type="caution">
    <text evidence="3">The sequence shown here is derived from an EMBL/GenBank/DDBJ whole genome shotgun (WGS) entry which is preliminary data.</text>
</comment>
<dbReference type="Proteomes" id="UP000252086">
    <property type="component" value="Unassembled WGS sequence"/>
</dbReference>
<keyword evidence="2" id="KW-0812">Transmembrane</keyword>
<accession>A0A366D3U3</accession>
<name>A0A366D3U3_9GAMM</name>
<organism evidence="3 4">
    <name type="scientific">Marinomonas aquiplantarum</name>
    <dbReference type="NCBI Taxonomy" id="491951"/>
    <lineage>
        <taxon>Bacteria</taxon>
        <taxon>Pseudomonadati</taxon>
        <taxon>Pseudomonadota</taxon>
        <taxon>Gammaproteobacteria</taxon>
        <taxon>Oceanospirillales</taxon>
        <taxon>Oceanospirillaceae</taxon>
        <taxon>Marinomonas</taxon>
    </lineage>
</organism>
<sequence>MITRRQFRLFIFYPALVISLIIMCLWGAAPFVAKHYLQDFFQQHGQRATLDAPAIDFFPPRLEVNNLIVQQQNTPTLTLEHAEFAIEFWPLFNQTLAVSIADIEGLNLNVKQQADTWIIAGLDLEKLTSDNTETKDVAQPDLSNAETDNNASASPWGISVPQIQIKKAFVDLTRDTKQNEAAQTDRLGLTSLEVQNLIGQGLDWQADIALAAQVNDATLRLDSELNYLKEQANLVINTLSANLSVESIRHFLPADYQATEGDITLNAALSLTHDATSGKFKLDASFFNLDLKNAFVPVKQAQSIRLQAANLDLKNSQLDYVLPPKATDADHEIINLTANTKLTLKASDVAIQQGEQSLAWQTLDITSPIKAISDESGYQLQSDRSTLALSELKLSSDSLILSGQALALQLANLDLTLDSDNHIKVAVDSQFNSQQIAIEQAGNSLSYQSLALDSQLAFLQDAQHTHAQSDALNLQLDEFNGDLINGQSISLQTTKLKADQLTLDQTTDQSPIATSLSGRQVSLSTEGLDSYASQDKRLAAWQSSQLSGVNFEQQGDLFSVQAERLDVNQISLSDHLDAPDTPVLATLGKISISQLEADQDVVKIDTINTQDVIINLLLDAEKNLANLVSINDTPATLPEPKLQSNASPRVSDVRESSPSSTQETETTESAFKAPYQLVLNQFAMTGKSHIYVKDESISPALERTLDIDTLTLANLNTQDEKQAMDVTLKAHNGKYTEIQSDVTLWPLADRLTMQSELTIKEAELPPYSAYLASVLGYQIDSGQLDLDLKLHAQQGRLDGNAHILLREFDLGGRQESGSVMQAGVVPLNIAVGILKDSDNNIDLDIPLSGDVDNPEFGWRNFLFLPVRKALYSASSNYLMQTFIPYANVISIAQLAGDQLLKIRVEPLIFEPAEAQLSDSQNDFLVQLSQLMKDKEDSQLKACGVTNYVDLGFDTPPATLDESQKAQARELAQTRANHLKDYLVSSGIRSSRILLCSPEIDLSKDSQPRVELNF</sequence>
<keyword evidence="2" id="KW-0472">Membrane</keyword>
<gene>
    <name evidence="3" type="ORF">DFP76_103222</name>
</gene>
<dbReference type="EMBL" id="QNRF01000003">
    <property type="protein sequence ID" value="RBO83948.1"/>
    <property type="molecule type" value="Genomic_DNA"/>
</dbReference>
<dbReference type="Gene3D" id="3.30.1330.60">
    <property type="entry name" value="OmpA-like domain"/>
    <property type="match status" value="1"/>
</dbReference>
<evidence type="ECO:0000256" key="2">
    <source>
        <dbReference type="SAM" id="Phobius"/>
    </source>
</evidence>
<keyword evidence="4" id="KW-1185">Reference proteome</keyword>
<reference evidence="3 4" key="1">
    <citation type="submission" date="2018-06" db="EMBL/GenBank/DDBJ databases">
        <title>Genomic Encyclopedia of Type Strains, Phase III (KMG-III): the genomes of soil and plant-associated and newly described type strains.</title>
        <authorList>
            <person name="Whitman W."/>
        </authorList>
    </citation>
    <scope>NUCLEOTIDE SEQUENCE [LARGE SCALE GENOMIC DNA]</scope>
    <source>
        <strain evidence="3 4">CECT 7732</strain>
    </source>
</reference>
<protein>
    <submittedName>
        <fullName evidence="3">OmpA family protein</fullName>
    </submittedName>
</protein>
<dbReference type="InterPro" id="IPR008023">
    <property type="entry name" value="DUF748"/>
</dbReference>
<feature type="transmembrane region" description="Helical" evidence="2">
    <location>
        <begin position="12"/>
        <end position="33"/>
    </location>
</feature>
<dbReference type="Pfam" id="PF05359">
    <property type="entry name" value="DUF748"/>
    <property type="match status" value="1"/>
</dbReference>